<dbReference type="Gene3D" id="1.10.540.10">
    <property type="entry name" value="Acyl-CoA dehydrogenase/oxidase, N-terminal domain"/>
    <property type="match status" value="1"/>
</dbReference>
<evidence type="ECO:0000313" key="10">
    <source>
        <dbReference type="Proteomes" id="UP000584642"/>
    </source>
</evidence>
<dbReference type="InterPro" id="IPR046373">
    <property type="entry name" value="Acyl-CoA_Oxase/DH_mid-dom_sf"/>
</dbReference>
<evidence type="ECO:0000259" key="8">
    <source>
        <dbReference type="Pfam" id="PF02771"/>
    </source>
</evidence>
<evidence type="ECO:0000256" key="2">
    <source>
        <dbReference type="ARBA" id="ARBA00009347"/>
    </source>
</evidence>
<evidence type="ECO:0000259" key="6">
    <source>
        <dbReference type="Pfam" id="PF00441"/>
    </source>
</evidence>
<accession>A0ABX2TKU2</accession>
<keyword evidence="5" id="KW-0560">Oxidoreductase</keyword>
<dbReference type="InterPro" id="IPR006089">
    <property type="entry name" value="Acyl-CoA_DH_CS"/>
</dbReference>
<dbReference type="RefSeq" id="WP_180285023.1">
    <property type="nucleotide sequence ID" value="NZ_JABFDB010000025.1"/>
</dbReference>
<gene>
    <name evidence="9" type="ORF">HND93_26410</name>
</gene>
<dbReference type="PIRSF" id="PIRSF016578">
    <property type="entry name" value="HsaA"/>
    <property type="match status" value="1"/>
</dbReference>
<dbReference type="InterPro" id="IPR009100">
    <property type="entry name" value="AcylCoA_DH/oxidase_NM_dom_sf"/>
</dbReference>
<feature type="domain" description="Acyl-CoA oxidase/dehydrogenase middle" evidence="7">
    <location>
        <begin position="133"/>
        <end position="227"/>
    </location>
</feature>
<keyword evidence="10" id="KW-1185">Reference proteome</keyword>
<reference evidence="9 10" key="1">
    <citation type="submission" date="2020-05" db="EMBL/GenBank/DDBJ databases">
        <title>Azospirillum oleiclasticum sp. nov, a nitrogen-fixing and heavy crude oil-emulsifying bacterium isolated from the crude oil of Yumen Oilfield.</title>
        <authorList>
            <person name="Wu D."/>
            <person name="Cai M."/>
            <person name="Zhang X."/>
        </authorList>
    </citation>
    <scope>NUCLEOTIDE SEQUENCE [LARGE SCALE GENOMIC DNA]</scope>
    <source>
        <strain evidence="9 10">ROY-1-1-2</strain>
    </source>
</reference>
<dbReference type="InterPro" id="IPR009075">
    <property type="entry name" value="AcylCo_DH/oxidase_C"/>
</dbReference>
<evidence type="ECO:0000256" key="5">
    <source>
        <dbReference type="RuleBase" id="RU362125"/>
    </source>
</evidence>
<feature type="domain" description="Acyl-CoA dehydrogenase/oxidase C-terminal" evidence="6">
    <location>
        <begin position="240"/>
        <end position="388"/>
    </location>
</feature>
<evidence type="ECO:0000256" key="3">
    <source>
        <dbReference type="ARBA" id="ARBA00022630"/>
    </source>
</evidence>
<evidence type="ECO:0000313" key="9">
    <source>
        <dbReference type="EMBL" id="NYZ23255.1"/>
    </source>
</evidence>
<dbReference type="Pfam" id="PF02770">
    <property type="entry name" value="Acyl-CoA_dh_M"/>
    <property type="match status" value="1"/>
</dbReference>
<evidence type="ECO:0000256" key="4">
    <source>
        <dbReference type="ARBA" id="ARBA00022827"/>
    </source>
</evidence>
<dbReference type="SUPFAM" id="SSF56645">
    <property type="entry name" value="Acyl-CoA dehydrogenase NM domain-like"/>
    <property type="match status" value="1"/>
</dbReference>
<keyword evidence="4 5" id="KW-0274">FAD</keyword>
<dbReference type="Gene3D" id="1.20.140.10">
    <property type="entry name" value="Butyryl-CoA Dehydrogenase, subunit A, domain 3"/>
    <property type="match status" value="1"/>
</dbReference>
<name>A0ABX2TKU2_9PROT</name>
<dbReference type="InterPro" id="IPR006091">
    <property type="entry name" value="Acyl-CoA_Oxase/DH_mid-dom"/>
</dbReference>
<proteinExistence type="inferred from homology"/>
<dbReference type="Pfam" id="PF02771">
    <property type="entry name" value="Acyl-CoA_dh_N"/>
    <property type="match status" value="1"/>
</dbReference>
<dbReference type="Gene3D" id="2.40.110.10">
    <property type="entry name" value="Butyryl-CoA Dehydrogenase, subunit A, domain 2"/>
    <property type="match status" value="1"/>
</dbReference>
<dbReference type="InterPro" id="IPR036250">
    <property type="entry name" value="AcylCo_DH-like_C"/>
</dbReference>
<comment type="similarity">
    <text evidence="2 5">Belongs to the acyl-CoA dehydrogenase family.</text>
</comment>
<protein>
    <submittedName>
        <fullName evidence="9">Acyl-CoA dehydrogenase</fullName>
    </submittedName>
</protein>
<evidence type="ECO:0000259" key="7">
    <source>
        <dbReference type="Pfam" id="PF02770"/>
    </source>
</evidence>
<comment type="caution">
    <text evidence="9">The sequence shown here is derived from an EMBL/GenBank/DDBJ whole genome shotgun (WGS) entry which is preliminary data.</text>
</comment>
<feature type="domain" description="Acyl-CoA dehydrogenase/oxidase N-terminal" evidence="8">
    <location>
        <begin position="20"/>
        <end position="128"/>
    </location>
</feature>
<sequence>MTNIQEQSPTLGPSLLPLGEEALRTEARRVARSLLADGARERDRLRAVAHREIAELGKAGFMGLLVPTEFGGRGCSLLGYCLALEEIAAVDAGVSTSVHVHSLGATLMIARFGTQAQKSSLLPTMATGACIGSFLLTEPQAGSDSSALRTTARRDGGHFVLDGTKHLITNGKSAGTVLVWAVTDPAKGRKGITAFIVPTGTPGYAATRVEAKMGQHSSETVEVTLSGCRVPADHILGEEGDGYRLALAGLADGRIAIAAQSVGIARAAFEAALAYAQQRTAYGQPIARLQAVTFHLADMAMQIEVARTFYIHACRLQAAGHAAIKEAAMAKLFASEMAEKVCSAALQVHGGNGYLADHDVERYSRDARATQIYEGTSDIQRVIIGKELLQSKN</sequence>
<dbReference type="PANTHER" id="PTHR43884">
    <property type="entry name" value="ACYL-COA DEHYDROGENASE"/>
    <property type="match status" value="1"/>
</dbReference>
<dbReference type="PANTHER" id="PTHR43884:SF12">
    <property type="entry name" value="ISOVALERYL-COA DEHYDROGENASE, MITOCHONDRIAL-RELATED"/>
    <property type="match status" value="1"/>
</dbReference>
<evidence type="ECO:0000256" key="1">
    <source>
        <dbReference type="ARBA" id="ARBA00001974"/>
    </source>
</evidence>
<dbReference type="Pfam" id="PF00441">
    <property type="entry name" value="Acyl-CoA_dh_1"/>
    <property type="match status" value="1"/>
</dbReference>
<dbReference type="InterPro" id="IPR037069">
    <property type="entry name" value="AcylCoA_DH/ox_N_sf"/>
</dbReference>
<dbReference type="EMBL" id="JABFDB010000025">
    <property type="protein sequence ID" value="NYZ23255.1"/>
    <property type="molecule type" value="Genomic_DNA"/>
</dbReference>
<dbReference type="Proteomes" id="UP000584642">
    <property type="component" value="Unassembled WGS sequence"/>
</dbReference>
<dbReference type="InterPro" id="IPR013786">
    <property type="entry name" value="AcylCoA_DH/ox_N"/>
</dbReference>
<dbReference type="SUPFAM" id="SSF47203">
    <property type="entry name" value="Acyl-CoA dehydrogenase C-terminal domain-like"/>
    <property type="match status" value="1"/>
</dbReference>
<dbReference type="PROSITE" id="PS00073">
    <property type="entry name" value="ACYL_COA_DH_2"/>
    <property type="match status" value="1"/>
</dbReference>
<comment type="cofactor">
    <cofactor evidence="1 5">
        <name>FAD</name>
        <dbReference type="ChEBI" id="CHEBI:57692"/>
    </cofactor>
</comment>
<keyword evidence="3 5" id="KW-0285">Flavoprotein</keyword>
<organism evidence="9 10">
    <name type="scientific">Azospirillum oleiclasticum</name>
    <dbReference type="NCBI Taxonomy" id="2735135"/>
    <lineage>
        <taxon>Bacteria</taxon>
        <taxon>Pseudomonadati</taxon>
        <taxon>Pseudomonadota</taxon>
        <taxon>Alphaproteobacteria</taxon>
        <taxon>Rhodospirillales</taxon>
        <taxon>Azospirillaceae</taxon>
        <taxon>Azospirillum</taxon>
    </lineage>
</organism>